<keyword evidence="7" id="KW-1185">Reference proteome</keyword>
<dbReference type="RefSeq" id="WP_163085302.1">
    <property type="nucleotide sequence ID" value="NZ_JAAAWN010000011.1"/>
</dbReference>
<dbReference type="GO" id="GO:0008168">
    <property type="term" value="F:methyltransferase activity"/>
    <property type="evidence" value="ECO:0007669"/>
    <property type="project" value="UniProtKB-KW"/>
</dbReference>
<name>A0A7X5RLA2_9ALTE</name>
<dbReference type="GO" id="GO:0012505">
    <property type="term" value="C:endomembrane system"/>
    <property type="evidence" value="ECO:0007669"/>
    <property type="project" value="UniProtKB-SubCell"/>
</dbReference>
<comment type="subcellular location">
    <subcellularLocation>
        <location evidence="1">Endomembrane system</location>
        <topology evidence="1">Multi-pass membrane protein</topology>
    </subcellularLocation>
</comment>
<evidence type="ECO:0000256" key="1">
    <source>
        <dbReference type="ARBA" id="ARBA00004127"/>
    </source>
</evidence>
<sequence length="153" mass="17355">MRSLELKVPPVALLLVFVVASWLIALGFPAYNFALPYRHYIALIVCALGFIFALLGVHAFRRAGTTVDPRIPQQTETLVVKGVFGVSRNPMYVGFLLALIAWCLWLENGVSVLVIPAFIVYMNQFQIKPEERFMQAKFGADYTQYTLAVRRWL</sequence>
<dbReference type="EMBL" id="JAAAWN010000011">
    <property type="protein sequence ID" value="NDV91516.1"/>
    <property type="molecule type" value="Genomic_DNA"/>
</dbReference>
<feature type="transmembrane region" description="Helical" evidence="5">
    <location>
        <begin position="40"/>
        <end position="60"/>
    </location>
</feature>
<dbReference type="PANTHER" id="PTHR12714:SF24">
    <property type="entry name" value="SLR1182 PROTEIN"/>
    <property type="match status" value="1"/>
</dbReference>
<dbReference type="GO" id="GO:0032259">
    <property type="term" value="P:methylation"/>
    <property type="evidence" value="ECO:0007669"/>
    <property type="project" value="UniProtKB-KW"/>
</dbReference>
<feature type="transmembrane region" description="Helical" evidence="5">
    <location>
        <begin position="92"/>
        <end position="122"/>
    </location>
</feature>
<protein>
    <submittedName>
        <fullName evidence="6">Isoprenylcysteine carboxylmethyltransferase family protein</fullName>
    </submittedName>
</protein>
<evidence type="ECO:0000256" key="2">
    <source>
        <dbReference type="ARBA" id="ARBA00022692"/>
    </source>
</evidence>
<dbReference type="PANTHER" id="PTHR12714">
    <property type="entry name" value="PROTEIN-S ISOPRENYLCYSTEINE O-METHYLTRANSFERASE"/>
    <property type="match status" value="1"/>
</dbReference>
<gene>
    <name evidence="6" type="ORF">GTH32_10010</name>
</gene>
<feature type="transmembrane region" description="Helical" evidence="5">
    <location>
        <begin position="12"/>
        <end position="33"/>
    </location>
</feature>
<dbReference type="AlphaFoldDB" id="A0A7X5RLA2"/>
<dbReference type="InterPro" id="IPR007318">
    <property type="entry name" value="Phopholipid_MeTrfase"/>
</dbReference>
<evidence type="ECO:0000256" key="4">
    <source>
        <dbReference type="ARBA" id="ARBA00023136"/>
    </source>
</evidence>
<keyword evidence="2 5" id="KW-0812">Transmembrane</keyword>
<dbReference type="Proteomes" id="UP000470213">
    <property type="component" value="Unassembled WGS sequence"/>
</dbReference>
<accession>A0A7X5RLA2</accession>
<evidence type="ECO:0000313" key="7">
    <source>
        <dbReference type="Proteomes" id="UP000470213"/>
    </source>
</evidence>
<reference evidence="6 7" key="1">
    <citation type="submission" date="2020-01" db="EMBL/GenBank/DDBJ databases">
        <authorList>
            <person name="Chen J."/>
            <person name="Zhu S."/>
            <person name="Yang J."/>
        </authorList>
    </citation>
    <scope>NUCLEOTIDE SEQUENCE [LARGE SCALE GENOMIC DNA]</scope>
    <source>
        <strain evidence="6 7">345S023</strain>
    </source>
</reference>
<evidence type="ECO:0000256" key="5">
    <source>
        <dbReference type="SAM" id="Phobius"/>
    </source>
</evidence>
<dbReference type="Gene3D" id="1.20.120.1630">
    <property type="match status" value="1"/>
</dbReference>
<keyword evidence="6" id="KW-0489">Methyltransferase</keyword>
<proteinExistence type="predicted"/>
<evidence type="ECO:0000313" key="6">
    <source>
        <dbReference type="EMBL" id="NDV91516.1"/>
    </source>
</evidence>
<keyword evidence="6" id="KW-0808">Transferase</keyword>
<organism evidence="6 7">
    <name type="scientific">Alteromonas profundi</name>
    <dbReference type="NCBI Taxonomy" id="2696062"/>
    <lineage>
        <taxon>Bacteria</taxon>
        <taxon>Pseudomonadati</taxon>
        <taxon>Pseudomonadota</taxon>
        <taxon>Gammaproteobacteria</taxon>
        <taxon>Alteromonadales</taxon>
        <taxon>Alteromonadaceae</taxon>
        <taxon>Alteromonas/Salinimonas group</taxon>
        <taxon>Alteromonas</taxon>
    </lineage>
</organism>
<evidence type="ECO:0000256" key="3">
    <source>
        <dbReference type="ARBA" id="ARBA00022989"/>
    </source>
</evidence>
<keyword evidence="4 5" id="KW-0472">Membrane</keyword>
<dbReference type="Pfam" id="PF04191">
    <property type="entry name" value="PEMT"/>
    <property type="match status" value="1"/>
</dbReference>
<comment type="caution">
    <text evidence="6">The sequence shown here is derived from an EMBL/GenBank/DDBJ whole genome shotgun (WGS) entry which is preliminary data.</text>
</comment>
<keyword evidence="3 5" id="KW-1133">Transmembrane helix</keyword>